<keyword evidence="2" id="KW-1133">Transmembrane helix</keyword>
<evidence type="ECO:0000256" key="2">
    <source>
        <dbReference type="SAM" id="Phobius"/>
    </source>
</evidence>
<feature type="domain" description="Prepilin type IV endopeptidase peptidase" evidence="3">
    <location>
        <begin position="2"/>
        <end position="112"/>
    </location>
</feature>
<gene>
    <name evidence="4" type="ORF">UT64_C0028G0011</name>
</gene>
<evidence type="ECO:0000313" key="4">
    <source>
        <dbReference type="EMBL" id="KKR32595.1"/>
    </source>
</evidence>
<proteinExistence type="inferred from homology"/>
<dbReference type="GO" id="GO:0006465">
    <property type="term" value="P:signal peptide processing"/>
    <property type="evidence" value="ECO:0007669"/>
    <property type="project" value="TreeGrafter"/>
</dbReference>
<feature type="transmembrane region" description="Helical" evidence="2">
    <location>
        <begin position="49"/>
        <end position="70"/>
    </location>
</feature>
<dbReference type="PANTHER" id="PTHR30487:SF0">
    <property type="entry name" value="PREPILIN LEADER PEPTIDASE_N-METHYLTRANSFERASE-RELATED"/>
    <property type="match status" value="1"/>
</dbReference>
<dbReference type="GO" id="GO:0004190">
    <property type="term" value="F:aspartic-type endopeptidase activity"/>
    <property type="evidence" value="ECO:0007669"/>
    <property type="project" value="InterPro"/>
</dbReference>
<feature type="transmembrane region" description="Helical" evidence="2">
    <location>
        <begin position="90"/>
        <end position="116"/>
    </location>
</feature>
<sequence>MISVMMIIFIYDLRWYLILDIVTLPSIIIVLLLNIIIGHLTADASANFYWQQLLISGIIGGGFFLLQFIISNGRWIGGGDIRLGLLMGVALGWPNILVALFLAYICGAVIGIGLILAGRKKWGSEIPFGIFLSVSTLVTLFFGNQILTWYLNILK</sequence>
<accession>A0A0G0SD26</accession>
<dbReference type="EMBL" id="LBXO01000028">
    <property type="protein sequence ID" value="KKR32595.1"/>
    <property type="molecule type" value="Genomic_DNA"/>
</dbReference>
<dbReference type="GO" id="GO:0005886">
    <property type="term" value="C:plasma membrane"/>
    <property type="evidence" value="ECO:0007669"/>
    <property type="project" value="TreeGrafter"/>
</dbReference>
<dbReference type="Proteomes" id="UP000034137">
    <property type="component" value="Unassembled WGS sequence"/>
</dbReference>
<evidence type="ECO:0000259" key="3">
    <source>
        <dbReference type="Pfam" id="PF01478"/>
    </source>
</evidence>
<dbReference type="Gene3D" id="1.20.120.1220">
    <property type="match status" value="1"/>
</dbReference>
<dbReference type="PANTHER" id="PTHR30487">
    <property type="entry name" value="TYPE 4 PREPILIN-LIKE PROTEINS LEADER PEPTIDE-PROCESSING ENZYME"/>
    <property type="match status" value="1"/>
</dbReference>
<name>A0A0G0SD26_9BACT</name>
<feature type="transmembrane region" description="Helical" evidence="2">
    <location>
        <begin position="15"/>
        <end position="37"/>
    </location>
</feature>
<dbReference type="InterPro" id="IPR000045">
    <property type="entry name" value="Prepilin_IV_endopep_pep"/>
</dbReference>
<comment type="caution">
    <text evidence="4">The sequence shown here is derived from an EMBL/GenBank/DDBJ whole genome shotgun (WGS) entry which is preliminary data.</text>
</comment>
<protein>
    <submittedName>
        <fullName evidence="4">Prepilin peptidase</fullName>
    </submittedName>
</protein>
<feature type="transmembrane region" description="Helical" evidence="2">
    <location>
        <begin position="128"/>
        <end position="151"/>
    </location>
</feature>
<reference evidence="4 5" key="1">
    <citation type="journal article" date="2015" name="Nature">
        <title>rRNA introns, odd ribosomes, and small enigmatic genomes across a large radiation of phyla.</title>
        <authorList>
            <person name="Brown C.T."/>
            <person name="Hug L.A."/>
            <person name="Thomas B.C."/>
            <person name="Sharon I."/>
            <person name="Castelle C.J."/>
            <person name="Singh A."/>
            <person name="Wilkins M.J."/>
            <person name="Williams K.H."/>
            <person name="Banfield J.F."/>
        </authorList>
    </citation>
    <scope>NUCLEOTIDE SEQUENCE [LARGE SCALE GENOMIC DNA]</scope>
</reference>
<organism evidence="4 5">
    <name type="scientific">Candidatus Falkowbacteria bacterium GW2011_GWF2_39_8</name>
    <dbReference type="NCBI Taxonomy" id="1618642"/>
    <lineage>
        <taxon>Bacteria</taxon>
        <taxon>Candidatus Falkowiibacteriota</taxon>
    </lineage>
</organism>
<keyword evidence="2" id="KW-0812">Transmembrane</keyword>
<keyword evidence="2" id="KW-0472">Membrane</keyword>
<dbReference type="InterPro" id="IPR050882">
    <property type="entry name" value="Prepilin_peptidase/N-MTase"/>
</dbReference>
<evidence type="ECO:0000256" key="1">
    <source>
        <dbReference type="ARBA" id="ARBA00005801"/>
    </source>
</evidence>
<dbReference type="AlphaFoldDB" id="A0A0G0SD26"/>
<comment type="similarity">
    <text evidence="1">Belongs to the peptidase A24 family.</text>
</comment>
<dbReference type="Pfam" id="PF01478">
    <property type="entry name" value="Peptidase_A24"/>
    <property type="match status" value="1"/>
</dbReference>
<evidence type="ECO:0000313" key="5">
    <source>
        <dbReference type="Proteomes" id="UP000034137"/>
    </source>
</evidence>